<reference evidence="4" key="1">
    <citation type="submission" date="2018-02" db="EMBL/GenBank/DDBJ databases">
        <authorList>
            <person name="Hausmann B."/>
        </authorList>
    </citation>
    <scope>NUCLEOTIDE SEQUENCE [LARGE SCALE GENOMIC DNA]</scope>
    <source>
        <strain evidence="4">Peat soil MAG SbA5</strain>
    </source>
</reference>
<dbReference type="Pfam" id="PF09411">
    <property type="entry name" value="PagL"/>
    <property type="match status" value="1"/>
</dbReference>
<dbReference type="Gene3D" id="2.40.160.20">
    <property type="match status" value="1"/>
</dbReference>
<dbReference type="EMBL" id="OKRB01000115">
    <property type="protein sequence ID" value="SPE26840.1"/>
    <property type="molecule type" value="Genomic_DNA"/>
</dbReference>
<evidence type="ECO:0000313" key="3">
    <source>
        <dbReference type="EMBL" id="SPE26840.1"/>
    </source>
</evidence>
<sequence>MQHHVLHIHSGTGGPRREAYARSLGKSSSAEGSPFIPVDSGVGHEHTASSVRRHDGVLFVGGGSSLYSYYLIQRQFLSRTFWQFPAIRSEREDVFLTAGVHSLCTGKMRMRNWLLVLFALSFFPVFLSAQSGDLASYQIYGGFTSLSNSFNGVPGSRQPLFGWEAALAFPAWHHLRPKLDYAAFNGTNLGAPQHAFFITAGGEYEYNVGKERLFADAMFGDVGLNQNWGANGSPGSNASFTTLFGGGVDTPVSKHLAIRLEGGYQYTNFALYQSLSYKFPYRIPGLPNNFARFSTGFVWIPGLKSTSSDVTSSRQEHQPVESELVYEDIGSFGHYHLFADSWWSNLHTAGVEYDRHSWGKFIGARMDYTADIMPLVILTQPSKTDVWGDPLTTDREHVPGLAFAPIGLRMMWRDGKRVKPYYFIKGGLIGFTQKALSKNATYESFTLQESLGAQFKLTERWDFRTGFLFFHFSDGFIVASNPGLDSLTYNAGLCYHLGKREAGR</sequence>
<feature type="transmembrane region" description="Helical" evidence="2">
    <location>
        <begin position="112"/>
        <end position="129"/>
    </location>
</feature>
<proteinExistence type="predicted"/>
<dbReference type="InterPro" id="IPR018550">
    <property type="entry name" value="Lipid-A_deacylase-rel"/>
</dbReference>
<keyword evidence="2" id="KW-1133">Transmembrane helix</keyword>
<dbReference type="InterPro" id="IPR011250">
    <property type="entry name" value="OMP/PagP_B-barrel"/>
</dbReference>
<dbReference type="SUPFAM" id="SSF56925">
    <property type="entry name" value="OMPA-like"/>
    <property type="match status" value="1"/>
</dbReference>
<name>A0A2N9LUD7_9BACT</name>
<keyword evidence="2" id="KW-0812">Transmembrane</keyword>
<feature type="region of interest" description="Disordered" evidence="1">
    <location>
        <begin position="1"/>
        <end position="32"/>
    </location>
</feature>
<protein>
    <submittedName>
        <fullName evidence="3">Uncharacterized protein</fullName>
    </submittedName>
</protein>
<gene>
    <name evidence="3" type="ORF">SBA5_560006</name>
</gene>
<dbReference type="AlphaFoldDB" id="A0A2N9LUD7"/>
<evidence type="ECO:0000313" key="4">
    <source>
        <dbReference type="Proteomes" id="UP000239735"/>
    </source>
</evidence>
<accession>A0A2N9LUD7</accession>
<evidence type="ECO:0000256" key="1">
    <source>
        <dbReference type="SAM" id="MobiDB-lite"/>
    </source>
</evidence>
<keyword evidence="2" id="KW-0472">Membrane</keyword>
<evidence type="ECO:0000256" key="2">
    <source>
        <dbReference type="SAM" id="Phobius"/>
    </source>
</evidence>
<dbReference type="Proteomes" id="UP000239735">
    <property type="component" value="Unassembled WGS sequence"/>
</dbReference>
<organism evidence="3 4">
    <name type="scientific">Candidatus Sulfuritelmatomonas gaucii</name>
    <dbReference type="NCBI Taxonomy" id="2043161"/>
    <lineage>
        <taxon>Bacteria</taxon>
        <taxon>Pseudomonadati</taxon>
        <taxon>Acidobacteriota</taxon>
        <taxon>Terriglobia</taxon>
        <taxon>Terriglobales</taxon>
        <taxon>Acidobacteriaceae</taxon>
        <taxon>Candidatus Sulfuritelmatomonas</taxon>
    </lineage>
</organism>